<dbReference type="Proteomes" id="UP000054477">
    <property type="component" value="Unassembled WGS sequence"/>
</dbReference>
<dbReference type="Gene3D" id="2.60.120.650">
    <property type="entry name" value="Cupin"/>
    <property type="match status" value="1"/>
</dbReference>
<accession>A0A0C9WLB0</accession>
<evidence type="ECO:0000259" key="1">
    <source>
        <dbReference type="PROSITE" id="PS51184"/>
    </source>
</evidence>
<feature type="domain" description="JmjC" evidence="1">
    <location>
        <begin position="135"/>
        <end position="311"/>
    </location>
</feature>
<dbReference type="EMBL" id="KN839275">
    <property type="protein sequence ID" value="KIJ90135.1"/>
    <property type="molecule type" value="Genomic_DNA"/>
</dbReference>
<evidence type="ECO:0000313" key="3">
    <source>
        <dbReference type="Proteomes" id="UP000054477"/>
    </source>
</evidence>
<dbReference type="OrthoDB" id="3062275at2759"/>
<name>A0A0C9WLB0_9AGAR</name>
<reference evidence="3" key="2">
    <citation type="submission" date="2015-01" db="EMBL/GenBank/DDBJ databases">
        <title>Evolutionary Origins and Diversification of the Mycorrhizal Mutualists.</title>
        <authorList>
            <consortium name="DOE Joint Genome Institute"/>
            <consortium name="Mycorrhizal Genomics Consortium"/>
            <person name="Kohler A."/>
            <person name="Kuo A."/>
            <person name="Nagy L.G."/>
            <person name="Floudas D."/>
            <person name="Copeland A."/>
            <person name="Barry K.W."/>
            <person name="Cichocki N."/>
            <person name="Veneault-Fourrey C."/>
            <person name="LaButti K."/>
            <person name="Lindquist E.A."/>
            <person name="Lipzen A."/>
            <person name="Lundell T."/>
            <person name="Morin E."/>
            <person name="Murat C."/>
            <person name="Riley R."/>
            <person name="Ohm R."/>
            <person name="Sun H."/>
            <person name="Tunlid A."/>
            <person name="Henrissat B."/>
            <person name="Grigoriev I.V."/>
            <person name="Hibbett D.S."/>
            <person name="Martin F."/>
        </authorList>
    </citation>
    <scope>NUCLEOTIDE SEQUENCE [LARGE SCALE GENOMIC DNA]</scope>
    <source>
        <strain evidence="3">LaAM-08-1</strain>
    </source>
</reference>
<gene>
    <name evidence="2" type="ORF">K443DRAFT_15492</name>
</gene>
<dbReference type="InterPro" id="IPR003347">
    <property type="entry name" value="JmjC_dom"/>
</dbReference>
<evidence type="ECO:0000313" key="2">
    <source>
        <dbReference type="EMBL" id="KIJ90135.1"/>
    </source>
</evidence>
<dbReference type="PROSITE" id="PS51184">
    <property type="entry name" value="JMJC"/>
    <property type="match status" value="1"/>
</dbReference>
<proteinExistence type="predicted"/>
<dbReference type="SUPFAM" id="SSF51197">
    <property type="entry name" value="Clavaminate synthase-like"/>
    <property type="match status" value="1"/>
</dbReference>
<dbReference type="HOGENOM" id="CLU_022258_0_0_1"/>
<organism evidence="2 3">
    <name type="scientific">Laccaria amethystina LaAM-08-1</name>
    <dbReference type="NCBI Taxonomy" id="1095629"/>
    <lineage>
        <taxon>Eukaryota</taxon>
        <taxon>Fungi</taxon>
        <taxon>Dikarya</taxon>
        <taxon>Basidiomycota</taxon>
        <taxon>Agaricomycotina</taxon>
        <taxon>Agaricomycetes</taxon>
        <taxon>Agaricomycetidae</taxon>
        <taxon>Agaricales</taxon>
        <taxon>Agaricineae</taxon>
        <taxon>Hydnangiaceae</taxon>
        <taxon>Laccaria</taxon>
    </lineage>
</organism>
<reference evidence="2 3" key="1">
    <citation type="submission" date="2014-04" db="EMBL/GenBank/DDBJ databases">
        <authorList>
            <consortium name="DOE Joint Genome Institute"/>
            <person name="Kuo A."/>
            <person name="Kohler A."/>
            <person name="Nagy L.G."/>
            <person name="Floudas D."/>
            <person name="Copeland A."/>
            <person name="Barry K.W."/>
            <person name="Cichocki N."/>
            <person name="Veneault-Fourrey C."/>
            <person name="LaButti K."/>
            <person name="Lindquist E.A."/>
            <person name="Lipzen A."/>
            <person name="Lundell T."/>
            <person name="Morin E."/>
            <person name="Murat C."/>
            <person name="Sun H."/>
            <person name="Tunlid A."/>
            <person name="Henrissat B."/>
            <person name="Grigoriev I.V."/>
            <person name="Hibbett D.S."/>
            <person name="Martin F."/>
            <person name="Nordberg H.P."/>
            <person name="Cantor M.N."/>
            <person name="Hua S.X."/>
        </authorList>
    </citation>
    <scope>NUCLEOTIDE SEQUENCE [LARGE SCALE GENOMIC DNA]</scope>
    <source>
        <strain evidence="2 3">LaAM-08-1</strain>
    </source>
</reference>
<sequence>MGVKTAFIPSFHRQSDIDQFYSFIGGIEKHYDSKGMPPHVADPGRSVLAVMTQTQYDELSDRDIQDLLRCKNIVITERRVRQLAFDEKGLEVLNTTMEAVTTIQDQSIDESENYNLRCVQGTLQQVLECTKIHPPSKAKILNALSFPMGESDLQPDKCFTEIHAWAATKELPYCKTIHSLPGDDLRWGLAATAGALHWTHIDAEGFGTFIDVLVGCKLWLLARPKATTEKGDFDFKEFADINLFLDDYKFEDPNSEKWDLEAVVLSPGSRLIMRPNTPHIVFTLEHAICTGGHFYATSTLQDTLYALEHNFFLGHLITNTDHIPSRLLLRRLAHFFHKWLTGSHAYVSRYNSHVPDLAHFKGVLDLFALSTMIELMNVLHPGTYRGNGLSCLERDECAVARGKCRDMLQWFFTRYDLFEAGDNSLVDGPTIYWEYLARHVKALLLYAEGAQNQQNIDRDQKDIEDGENTTTLNLQQVPGFQGQVDRCFEGVKPFQKAFDSLKQADTIGSLAWPRNRYYVVCPMNKPTAAYRTCGKLLPLTRCVPSLTSFPGR</sequence>
<keyword evidence="3" id="KW-1185">Reference proteome</keyword>
<protein>
    <recommendedName>
        <fullName evidence="1">JmjC domain-containing protein</fullName>
    </recommendedName>
</protein>
<dbReference type="AlphaFoldDB" id="A0A0C9WLB0"/>